<proteinExistence type="predicted"/>
<dbReference type="Proteomes" id="UP000319424">
    <property type="component" value="Unassembled WGS sequence"/>
</dbReference>
<gene>
    <name evidence="2" type="ORF">BBG48_007185</name>
    <name evidence="3" type="ORF">FL857_03770</name>
</gene>
<protein>
    <submittedName>
        <fullName evidence="2">Uncharacterized protein</fullName>
    </submittedName>
</protein>
<dbReference type="Proteomes" id="UP000093352">
    <property type="component" value="Unassembled WGS sequence"/>
</dbReference>
<keyword evidence="1" id="KW-0812">Transmembrane</keyword>
<evidence type="ECO:0000313" key="4">
    <source>
        <dbReference type="Proteomes" id="UP000093352"/>
    </source>
</evidence>
<evidence type="ECO:0000256" key="1">
    <source>
        <dbReference type="SAM" id="Phobius"/>
    </source>
</evidence>
<dbReference type="RefSeq" id="WP_144015776.1">
    <property type="nucleotide sequence ID" value="NZ_MBEW02000015.1"/>
</dbReference>
<evidence type="ECO:0000313" key="3">
    <source>
        <dbReference type="EMBL" id="TRW27698.1"/>
    </source>
</evidence>
<reference evidence="2" key="2">
    <citation type="submission" date="2018-07" db="EMBL/GenBank/DDBJ databases">
        <authorList>
            <person name="Quirk P.G."/>
            <person name="Krulwich T.A."/>
        </authorList>
    </citation>
    <scope>NUCLEOTIDE SEQUENCE</scope>
    <source>
        <strain evidence="2">CCRI-22567</strain>
    </source>
</reference>
<reference evidence="3 5" key="3">
    <citation type="submission" date="2019-07" db="EMBL/GenBank/DDBJ databases">
        <title>Criibacterium bergeronii gen. nov., sp. nov. isolated from human clinical samples.</title>
        <authorList>
            <person name="Maheux A.F."/>
            <person name="Boudreau D.K."/>
            <person name="Berube E."/>
            <person name="Brodeur S."/>
            <person name="Bernard K.A."/>
            <person name="Abed J.Y."/>
            <person name="Ducrey E."/>
            <person name="Guay E.F."/>
            <person name="Raymond F."/>
            <person name="Corbeil J."/>
            <person name="Domingo M.-C."/>
            <person name="Roy P.H."/>
            <person name="Boissinot M."/>
            <person name="Tocheva E.I."/>
            <person name="Omar R.F."/>
        </authorList>
    </citation>
    <scope>NUCLEOTIDE SEQUENCE [LARGE SCALE GENOMIC DNA]</scope>
    <source>
        <strain evidence="3 5">CCRI-24246</strain>
    </source>
</reference>
<comment type="caution">
    <text evidence="2">The sequence shown here is derived from an EMBL/GenBank/DDBJ whole genome shotgun (WGS) entry which is preliminary data.</text>
</comment>
<dbReference type="EMBL" id="MBEW02000015">
    <property type="protein sequence ID" value="RDY20981.1"/>
    <property type="molecule type" value="Genomic_DNA"/>
</dbReference>
<dbReference type="EMBL" id="VJXW01000004">
    <property type="protein sequence ID" value="TRW27698.1"/>
    <property type="molecule type" value="Genomic_DNA"/>
</dbReference>
<sequence>MDKKRSRYLTYVVIVVLLILTYVEFKYGVRARRFSDSFLFNFLLPFVFYLKTKDNYELCIKTVPDKMKTNKVQYIIIAVSVLLGLLVGIRKNGYINMMGGTFLITSAYYFLYYHLVLKKAVK</sequence>
<feature type="transmembrane region" description="Helical" evidence="1">
    <location>
        <begin position="7"/>
        <end position="25"/>
    </location>
</feature>
<reference evidence="2 4" key="1">
    <citation type="journal article" date="2016" name="Genome Announc.">
        <title>Draft Genome Sequence of Criibacterium bergeronii gen. nov., sp. nov., Strain CCRI-22567T, Isolated from a Vaginal Sample from a Woman with Bacterial Vaginosis.</title>
        <authorList>
            <person name="Maheux A.F."/>
            <person name="Berube E."/>
            <person name="Boudreau D.K."/>
            <person name="Raymond F."/>
            <person name="Corbeil J."/>
            <person name="Roy P.H."/>
            <person name="Boissinot M."/>
            <person name="Omar R.F."/>
        </authorList>
    </citation>
    <scope>NUCLEOTIDE SEQUENCE [LARGE SCALE GENOMIC DNA]</scope>
    <source>
        <strain evidence="2 4">CCRI-22567</strain>
    </source>
</reference>
<feature type="transmembrane region" description="Helical" evidence="1">
    <location>
        <begin position="71"/>
        <end position="89"/>
    </location>
</feature>
<keyword evidence="4" id="KW-1185">Reference proteome</keyword>
<name>A0A371IKI2_9FIRM</name>
<keyword evidence="1" id="KW-0472">Membrane</keyword>
<feature type="transmembrane region" description="Helical" evidence="1">
    <location>
        <begin position="31"/>
        <end position="50"/>
    </location>
</feature>
<keyword evidence="1" id="KW-1133">Transmembrane helix</keyword>
<organism evidence="2 4">
    <name type="scientific">Criibacterium bergeronii</name>
    <dbReference type="NCBI Taxonomy" id="1871336"/>
    <lineage>
        <taxon>Bacteria</taxon>
        <taxon>Bacillati</taxon>
        <taxon>Bacillota</taxon>
        <taxon>Clostridia</taxon>
        <taxon>Peptostreptococcales</taxon>
        <taxon>Filifactoraceae</taxon>
        <taxon>Criibacterium</taxon>
    </lineage>
</organism>
<accession>A0A371IKI2</accession>
<dbReference type="AlphaFoldDB" id="A0A371IKI2"/>
<evidence type="ECO:0000313" key="2">
    <source>
        <dbReference type="EMBL" id="RDY20981.1"/>
    </source>
</evidence>
<evidence type="ECO:0000313" key="5">
    <source>
        <dbReference type="Proteomes" id="UP000319424"/>
    </source>
</evidence>
<feature type="transmembrane region" description="Helical" evidence="1">
    <location>
        <begin position="95"/>
        <end position="116"/>
    </location>
</feature>
<dbReference type="STRING" id="1871336.BBG48_10130"/>